<organism evidence="3 4">
    <name type="scientific">Penicillium roqueforti (strain FM164)</name>
    <dbReference type="NCBI Taxonomy" id="1365484"/>
    <lineage>
        <taxon>Eukaryota</taxon>
        <taxon>Fungi</taxon>
        <taxon>Dikarya</taxon>
        <taxon>Ascomycota</taxon>
        <taxon>Pezizomycotina</taxon>
        <taxon>Eurotiomycetes</taxon>
        <taxon>Eurotiomycetidae</taxon>
        <taxon>Eurotiales</taxon>
        <taxon>Aspergillaceae</taxon>
        <taxon>Penicillium</taxon>
    </lineage>
</organism>
<keyword evidence="2 3" id="KW-0808">Transferase</keyword>
<dbReference type="OMA" id="ITFAGCE"/>
<evidence type="ECO:0000256" key="2">
    <source>
        <dbReference type="ARBA" id="ARBA00022679"/>
    </source>
</evidence>
<dbReference type="InterPro" id="IPR008630">
    <property type="entry name" value="Glyco_trans_34"/>
</dbReference>
<name>W6QIE6_PENRF</name>
<evidence type="ECO:0000313" key="4">
    <source>
        <dbReference type="Proteomes" id="UP000030686"/>
    </source>
</evidence>
<gene>
    <name evidence="3" type="ORF">PROQFM164_S05g000426</name>
</gene>
<evidence type="ECO:0000313" key="3">
    <source>
        <dbReference type="EMBL" id="CDM36593.1"/>
    </source>
</evidence>
<dbReference type="PANTHER" id="PTHR31306">
    <property type="entry name" value="ALPHA-1,6-MANNOSYLTRANSFERASE MNN11-RELATED"/>
    <property type="match status" value="1"/>
</dbReference>
<accession>W6QIE6</accession>
<evidence type="ECO:0000256" key="1">
    <source>
        <dbReference type="ARBA" id="ARBA00022676"/>
    </source>
</evidence>
<keyword evidence="4" id="KW-1185">Reference proteome</keyword>
<dbReference type="STRING" id="1365484.W6QIE6"/>
<sequence>MLKDVPIVPPDSIIKTFVHQKEQDVDLIITQDSEDLNPGSFILKNGEFARFFLDVWFDPLYRNFNFARAEAHGLDHILQWHPTVLARTALVPQRILSSYSKDSPGAALDGTYKDGDLVIQFHGCGDAEARDCARELEPHYRLWEKKKQRD</sequence>
<dbReference type="EMBL" id="HG792019">
    <property type="protein sequence ID" value="CDM36593.1"/>
    <property type="molecule type" value="Genomic_DNA"/>
</dbReference>
<proteinExistence type="predicted"/>
<dbReference type="GO" id="GO:0006487">
    <property type="term" value="P:protein N-linked glycosylation"/>
    <property type="evidence" value="ECO:0007669"/>
    <property type="project" value="TreeGrafter"/>
</dbReference>
<dbReference type="GO" id="GO:0000136">
    <property type="term" value="C:mannan polymerase complex"/>
    <property type="evidence" value="ECO:0007669"/>
    <property type="project" value="TreeGrafter"/>
</dbReference>
<dbReference type="PANTHER" id="PTHR31306:SF10">
    <property type="entry name" value="ALPHA-1,6-MANNOSYLTRANSFERASE MNN11-RELATED"/>
    <property type="match status" value="1"/>
</dbReference>
<dbReference type="AlphaFoldDB" id="W6QIE6"/>
<keyword evidence="1" id="KW-0328">Glycosyltransferase</keyword>
<protein>
    <submittedName>
        <fullName evidence="3">Galactosyl transferase</fullName>
    </submittedName>
</protein>
<dbReference type="Pfam" id="PF05637">
    <property type="entry name" value="Glyco_transf_34"/>
    <property type="match status" value="1"/>
</dbReference>
<dbReference type="GO" id="GO:0000009">
    <property type="term" value="F:alpha-1,6-mannosyltransferase activity"/>
    <property type="evidence" value="ECO:0007669"/>
    <property type="project" value="TreeGrafter"/>
</dbReference>
<dbReference type="OrthoDB" id="205108at2759"/>
<reference evidence="3" key="1">
    <citation type="journal article" date="2014" name="Nat. Commun.">
        <title>Multiple recent horizontal transfers of a large genomic region in cheese making fungi.</title>
        <authorList>
            <person name="Cheeseman K."/>
            <person name="Ropars J."/>
            <person name="Renault P."/>
            <person name="Dupont J."/>
            <person name="Gouzy J."/>
            <person name="Branca A."/>
            <person name="Abraham A.L."/>
            <person name="Ceppi M."/>
            <person name="Conseiller E."/>
            <person name="Debuchy R."/>
            <person name="Malagnac F."/>
            <person name="Goarin A."/>
            <person name="Silar P."/>
            <person name="Lacoste S."/>
            <person name="Sallet E."/>
            <person name="Bensimon A."/>
            <person name="Giraud T."/>
            <person name="Brygoo Y."/>
        </authorList>
    </citation>
    <scope>NUCLEOTIDE SEQUENCE [LARGE SCALE GENOMIC DNA]</scope>
    <source>
        <strain evidence="3">FM164</strain>
    </source>
</reference>
<dbReference type="Proteomes" id="UP000030686">
    <property type="component" value="Unassembled WGS sequence"/>
</dbReference>